<evidence type="ECO:0000256" key="1">
    <source>
        <dbReference type="SAM" id="MobiDB-lite"/>
    </source>
</evidence>
<evidence type="ECO:0000313" key="2">
    <source>
        <dbReference type="EMBL" id="MCO1336700.1"/>
    </source>
</evidence>
<comment type="caution">
    <text evidence="2">The sequence shown here is derived from an EMBL/GenBank/DDBJ whole genome shotgun (WGS) entry which is preliminary data.</text>
</comment>
<feature type="compositionally biased region" description="Low complexity" evidence="1">
    <location>
        <begin position="291"/>
        <end position="304"/>
    </location>
</feature>
<dbReference type="Proteomes" id="UP001139028">
    <property type="component" value="Unassembled WGS sequence"/>
</dbReference>
<evidence type="ECO:0000313" key="3">
    <source>
        <dbReference type="Proteomes" id="UP001139028"/>
    </source>
</evidence>
<name>A0A9X2ERZ2_9GAMM</name>
<accession>A0A9X2ERZ2</accession>
<gene>
    <name evidence="2" type="ORF">MO867_20445</name>
</gene>
<dbReference type="RefSeq" id="WP_252472550.1">
    <property type="nucleotide sequence ID" value="NZ_JALBWM010000178.1"/>
</dbReference>
<dbReference type="EMBL" id="JALBWM010000178">
    <property type="protein sequence ID" value="MCO1336700.1"/>
    <property type="molecule type" value="Genomic_DNA"/>
</dbReference>
<protein>
    <submittedName>
        <fullName evidence="2">Uncharacterized protein</fullName>
    </submittedName>
</protein>
<keyword evidence="3" id="KW-1185">Reference proteome</keyword>
<organism evidence="2 3">
    <name type="scientific">Microbulbifer okhotskensis</name>
    <dbReference type="NCBI Taxonomy" id="2926617"/>
    <lineage>
        <taxon>Bacteria</taxon>
        <taxon>Pseudomonadati</taxon>
        <taxon>Pseudomonadota</taxon>
        <taxon>Gammaproteobacteria</taxon>
        <taxon>Cellvibrionales</taxon>
        <taxon>Microbulbiferaceae</taxon>
        <taxon>Microbulbifer</taxon>
    </lineage>
</organism>
<feature type="region of interest" description="Disordered" evidence="1">
    <location>
        <begin position="282"/>
        <end position="304"/>
    </location>
</feature>
<sequence>MAYETGTVNSATDLLAVIQSFAQNNGWTLNGSLLQKDDAHIQLTANSDDELQITGLRNGVDSDPDACPRYSRIAFDSDTWPTNAIYHIVAFNNPDTLWMTMVSGVTDHFHLGFGALEKTSNWSGGQWFHAQHSPNNANNACYSLVDGGSYSYWGGAAARECGLFWTQKDGRAWDSNNHISKTSYLHCELRGYIWESTYSANDKTDLNAVHGPTIFTPIHKNNPNSFNGQTVLTPFNLFLQNTDGHYMAIGHVGHVRFVKLTNYNPGDILTVGSDRWKVFPWHRKDSDNPNGSSPGYSGGTTSTGVLGVAVRYDGP</sequence>
<dbReference type="AlphaFoldDB" id="A0A9X2ERZ2"/>
<reference evidence="2" key="1">
    <citation type="journal article" date="2022" name="Arch. Microbiol.">
        <title>Microbulbifer okhotskensis sp. nov., isolated from a deep bottom sediment of the Okhotsk Sea.</title>
        <authorList>
            <person name="Romanenko L."/>
            <person name="Kurilenko V."/>
            <person name="Otstavnykh N."/>
            <person name="Velansky P."/>
            <person name="Isaeva M."/>
            <person name="Mikhailov V."/>
        </authorList>
    </citation>
    <scope>NUCLEOTIDE SEQUENCE</scope>
    <source>
        <strain evidence="2">OS29</strain>
    </source>
</reference>
<proteinExistence type="predicted"/>